<dbReference type="AlphaFoldDB" id="A0A1E3PEE9"/>
<evidence type="ECO:0000313" key="8">
    <source>
        <dbReference type="EMBL" id="ODQ63690.1"/>
    </source>
</evidence>
<evidence type="ECO:0000256" key="5">
    <source>
        <dbReference type="ARBA" id="ARBA00023136"/>
    </source>
</evidence>
<evidence type="ECO:0000256" key="3">
    <source>
        <dbReference type="ARBA" id="ARBA00022448"/>
    </source>
</evidence>
<dbReference type="GO" id="GO:0032153">
    <property type="term" value="C:cell division site"/>
    <property type="evidence" value="ECO:0007669"/>
    <property type="project" value="EnsemblFungi"/>
</dbReference>
<gene>
    <name evidence="8" type="ORF">NADFUDRAFT_48030</name>
</gene>
<dbReference type="InterPro" id="IPR016024">
    <property type="entry name" value="ARM-type_fold"/>
</dbReference>
<sequence>MTMSNNEMIALFNDVVNCVRLDDIDIKKMCFLYLLTYARVKQEAAIQALEIILPDLESPSPLIRALVIKTISSIPIREYIEAAVKPTKKLLQDSDPYVRKTASYCVAKLWSHEPQLVENTGLISSLNRLLDDVNATVVASALASLNDITEKSADLRLTLDKSHASKLIHSLNDCNEWSQVYVLNALMAYLPQTSEEAVSLVGRVMPRLQHSNASVVLNTVKLVLYFCNYVEDVQNSLPTLSNKIGPPLVTLLSKPNEIQYLVLRNCIMLLQSRPELLKIDIKAVFCKYNDPIYIKTTKLEVIYLLANESNISLILKELQEYATEIDVQVVKKAVRAIGKLAIKIESSAPKCIEVLMELISTRISYIVQEAIVVIKNILRRYPGRYEHVISVLCENLESLEESEAKSAMIWIIGHYADRINNSHVLLADFLESFLDETVEVQLTLLTAIIKLFILRPTKGQELVPTVLKLATEETDSPDLRDRGYIYWRLLLSDPKKAKDIVLGELPIINTENEKMDPDMLEELELNIGTLASIYLKPVQQVFRLAKPKYLPDSPALQKRPKKDVLQSTAAQISQASYGQAPLAFTNTTDDFFSGNVANQRVTARQLPFAADAQYSSPLQEQFTQTSTNYNSNLTGQESSPFSSQNMPHISTNLQRKNSMMSFGQAPLHVDGTGTVTNNVNYIVSQNGMQSGGNTQDLLW</sequence>
<evidence type="ECO:0000313" key="9">
    <source>
        <dbReference type="Proteomes" id="UP000095009"/>
    </source>
</evidence>
<dbReference type="InterPro" id="IPR026739">
    <property type="entry name" value="AP_beta"/>
</dbReference>
<reference evidence="8 9" key="1">
    <citation type="journal article" date="2016" name="Proc. Natl. Acad. Sci. U.S.A.">
        <title>Comparative genomics of biotechnologically important yeasts.</title>
        <authorList>
            <person name="Riley R."/>
            <person name="Haridas S."/>
            <person name="Wolfe K.H."/>
            <person name="Lopes M.R."/>
            <person name="Hittinger C.T."/>
            <person name="Goeker M."/>
            <person name="Salamov A.A."/>
            <person name="Wisecaver J.H."/>
            <person name="Long T.M."/>
            <person name="Calvey C.H."/>
            <person name="Aerts A.L."/>
            <person name="Barry K.W."/>
            <person name="Choi C."/>
            <person name="Clum A."/>
            <person name="Coughlan A.Y."/>
            <person name="Deshpande S."/>
            <person name="Douglass A.P."/>
            <person name="Hanson S.J."/>
            <person name="Klenk H.-P."/>
            <person name="LaButti K.M."/>
            <person name="Lapidus A."/>
            <person name="Lindquist E.A."/>
            <person name="Lipzen A.M."/>
            <person name="Meier-Kolthoff J.P."/>
            <person name="Ohm R.A."/>
            <person name="Otillar R.P."/>
            <person name="Pangilinan J.L."/>
            <person name="Peng Y."/>
            <person name="Rokas A."/>
            <person name="Rosa C.A."/>
            <person name="Scheuner C."/>
            <person name="Sibirny A.A."/>
            <person name="Slot J.C."/>
            <person name="Stielow J.B."/>
            <person name="Sun H."/>
            <person name="Kurtzman C.P."/>
            <person name="Blackwell M."/>
            <person name="Grigoriev I.V."/>
            <person name="Jeffries T.W."/>
        </authorList>
    </citation>
    <scope>NUCLEOTIDE SEQUENCE [LARGE SCALE GENOMIC DNA]</scope>
    <source>
        <strain evidence="8 9">DSM 6958</strain>
    </source>
</reference>
<dbReference type="GO" id="GO:0006886">
    <property type="term" value="P:intracellular protein transport"/>
    <property type="evidence" value="ECO:0007669"/>
    <property type="project" value="InterPro"/>
</dbReference>
<accession>A0A1E3PEE9</accession>
<comment type="similarity">
    <text evidence="2 6">Belongs to the adaptor complexes large subunit family.</text>
</comment>
<dbReference type="InterPro" id="IPR002553">
    <property type="entry name" value="Clathrin/coatomer_adapt-like_N"/>
</dbReference>
<name>A0A1E3PEE9_9ASCO</name>
<dbReference type="GO" id="GO:0051285">
    <property type="term" value="C:cell cortex of cell tip"/>
    <property type="evidence" value="ECO:0007669"/>
    <property type="project" value="EnsemblFungi"/>
</dbReference>
<keyword evidence="4 6" id="KW-0653">Protein transport</keyword>
<comment type="subcellular location">
    <subcellularLocation>
        <location evidence="1">Endomembrane system</location>
    </subcellularLocation>
</comment>
<dbReference type="Proteomes" id="UP000095009">
    <property type="component" value="Unassembled WGS sequence"/>
</dbReference>
<evidence type="ECO:0000256" key="6">
    <source>
        <dbReference type="PIRNR" id="PIRNR002291"/>
    </source>
</evidence>
<proteinExistence type="inferred from homology"/>
<dbReference type="PANTHER" id="PTHR11134">
    <property type="entry name" value="ADAPTOR COMPLEX SUBUNIT BETA FAMILY MEMBER"/>
    <property type="match status" value="1"/>
</dbReference>
<organism evidence="8 9">
    <name type="scientific">Nadsonia fulvescens var. elongata DSM 6958</name>
    <dbReference type="NCBI Taxonomy" id="857566"/>
    <lineage>
        <taxon>Eukaryota</taxon>
        <taxon>Fungi</taxon>
        <taxon>Dikarya</taxon>
        <taxon>Ascomycota</taxon>
        <taxon>Saccharomycotina</taxon>
        <taxon>Dipodascomycetes</taxon>
        <taxon>Dipodascales</taxon>
        <taxon>Dipodascales incertae sedis</taxon>
        <taxon>Nadsonia</taxon>
    </lineage>
</organism>
<evidence type="ECO:0000256" key="1">
    <source>
        <dbReference type="ARBA" id="ARBA00004308"/>
    </source>
</evidence>
<dbReference type="GO" id="GO:0030122">
    <property type="term" value="C:AP-2 adaptor complex"/>
    <property type="evidence" value="ECO:0007669"/>
    <property type="project" value="EnsemblFungi"/>
</dbReference>
<dbReference type="STRING" id="857566.A0A1E3PEE9"/>
<dbReference type="InterPro" id="IPR016342">
    <property type="entry name" value="AP_complex_bsu_1_2_4"/>
</dbReference>
<dbReference type="EMBL" id="KV454414">
    <property type="protein sequence ID" value="ODQ63690.1"/>
    <property type="molecule type" value="Genomic_DNA"/>
</dbReference>
<evidence type="ECO:0000256" key="2">
    <source>
        <dbReference type="ARBA" id="ARBA00006613"/>
    </source>
</evidence>
<dbReference type="OrthoDB" id="10254310at2759"/>
<comment type="function">
    <text evidence="6">Adaptins are components of the adaptor complexes which link clathrin to receptors in coated vesicles. Clathrin-associated protein complexes are believed to interact with the cytoplasmic tails of membrane proteins, leading to their selection and concentration.</text>
</comment>
<evidence type="ECO:0000259" key="7">
    <source>
        <dbReference type="Pfam" id="PF01602"/>
    </source>
</evidence>
<evidence type="ECO:0000256" key="4">
    <source>
        <dbReference type="ARBA" id="ARBA00022927"/>
    </source>
</evidence>
<dbReference type="PIRSF" id="PIRSF002291">
    <property type="entry name" value="AP_complex_beta"/>
    <property type="match status" value="1"/>
</dbReference>
<dbReference type="InterPro" id="IPR011989">
    <property type="entry name" value="ARM-like"/>
</dbReference>
<dbReference type="Gene3D" id="1.25.10.10">
    <property type="entry name" value="Leucine-rich Repeat Variant"/>
    <property type="match status" value="1"/>
</dbReference>
<protein>
    <recommendedName>
        <fullName evidence="6">AP complex subunit beta</fullName>
    </recommendedName>
</protein>
<dbReference type="Pfam" id="PF01602">
    <property type="entry name" value="Adaptin_N"/>
    <property type="match status" value="1"/>
</dbReference>
<keyword evidence="9" id="KW-1185">Reference proteome</keyword>
<dbReference type="GO" id="GO:0030276">
    <property type="term" value="F:clathrin binding"/>
    <property type="evidence" value="ECO:0007669"/>
    <property type="project" value="InterPro"/>
</dbReference>
<keyword evidence="5 6" id="KW-0472">Membrane</keyword>
<dbReference type="GO" id="GO:0016192">
    <property type="term" value="P:vesicle-mediated transport"/>
    <property type="evidence" value="ECO:0007669"/>
    <property type="project" value="InterPro"/>
</dbReference>
<dbReference type="SUPFAM" id="SSF48371">
    <property type="entry name" value="ARM repeat"/>
    <property type="match status" value="1"/>
</dbReference>
<keyword evidence="3 6" id="KW-0813">Transport</keyword>
<feature type="domain" description="Clathrin/coatomer adaptor adaptin-like N-terminal" evidence="7">
    <location>
        <begin position="2"/>
        <end position="492"/>
    </location>
</feature>